<name>A0A5B7D0X7_PORTR</name>
<dbReference type="GO" id="GO:0016020">
    <property type="term" value="C:membrane"/>
    <property type="evidence" value="ECO:0007669"/>
    <property type="project" value="InterPro"/>
</dbReference>
<evidence type="ECO:0000259" key="2">
    <source>
        <dbReference type="Pfam" id="PF24871"/>
    </source>
</evidence>
<dbReference type="OrthoDB" id="6355573at2759"/>
<reference evidence="3 4" key="1">
    <citation type="submission" date="2019-05" db="EMBL/GenBank/DDBJ databases">
        <title>Another draft genome of Portunus trituberculatus and its Hox gene families provides insights of decapod evolution.</title>
        <authorList>
            <person name="Jeong J.-H."/>
            <person name="Song I."/>
            <person name="Kim S."/>
            <person name="Choi T."/>
            <person name="Kim D."/>
            <person name="Ryu S."/>
            <person name="Kim W."/>
        </authorList>
    </citation>
    <scope>NUCLEOTIDE SEQUENCE [LARGE SCALE GENOMIC DNA]</scope>
    <source>
        <tissue evidence="3">Muscle</tissue>
    </source>
</reference>
<dbReference type="InterPro" id="IPR056769">
    <property type="entry name" value="Piezo_TM1-24"/>
</dbReference>
<feature type="transmembrane region" description="Helical" evidence="1">
    <location>
        <begin position="91"/>
        <end position="110"/>
    </location>
</feature>
<gene>
    <name evidence="3" type="primary">Piezo2</name>
    <name evidence="3" type="ORF">E2C01_008476</name>
</gene>
<sequence>MMREKKEGRKGRRAVLRFSLMSFAYLGMVMVVPLLPAPTFHTMRGTYLAVAVIGAAGVMVPSLLSAIYFLVFVVTATYCSLNNPLGRRFGYVCRGVMVVAGVHLLCLYVYQTQWAQHYLPPASLAARLLGMTAVVETDCQDPRSAPLATDEWSRFLNPVLLLLLYYVLSFESQFLLSNKVSATVSVPHP</sequence>
<dbReference type="InterPro" id="IPR027272">
    <property type="entry name" value="Piezo"/>
</dbReference>
<dbReference type="EMBL" id="VSRR010000447">
    <property type="protein sequence ID" value="MPC15677.1"/>
    <property type="molecule type" value="Genomic_DNA"/>
</dbReference>
<dbReference type="Proteomes" id="UP000324222">
    <property type="component" value="Unassembled WGS sequence"/>
</dbReference>
<feature type="domain" description="Piezo TM1-24" evidence="2">
    <location>
        <begin position="45"/>
        <end position="181"/>
    </location>
</feature>
<protein>
    <submittedName>
        <fullName evidence="3">Piezo-type mechanosensitive ion channel component 2</fullName>
    </submittedName>
</protein>
<organism evidence="3 4">
    <name type="scientific">Portunus trituberculatus</name>
    <name type="common">Swimming crab</name>
    <name type="synonym">Neptunus trituberculatus</name>
    <dbReference type="NCBI Taxonomy" id="210409"/>
    <lineage>
        <taxon>Eukaryota</taxon>
        <taxon>Metazoa</taxon>
        <taxon>Ecdysozoa</taxon>
        <taxon>Arthropoda</taxon>
        <taxon>Crustacea</taxon>
        <taxon>Multicrustacea</taxon>
        <taxon>Malacostraca</taxon>
        <taxon>Eumalacostraca</taxon>
        <taxon>Eucarida</taxon>
        <taxon>Decapoda</taxon>
        <taxon>Pleocyemata</taxon>
        <taxon>Brachyura</taxon>
        <taxon>Eubrachyura</taxon>
        <taxon>Portunoidea</taxon>
        <taxon>Portunidae</taxon>
        <taxon>Portuninae</taxon>
        <taxon>Portunus</taxon>
    </lineage>
</organism>
<dbReference type="PANTHER" id="PTHR47049">
    <property type="entry name" value="PIEZO-TYPE MECHANOSENSITIVE ION CHANNEL HOMOLOG"/>
    <property type="match status" value="1"/>
</dbReference>
<dbReference type="AlphaFoldDB" id="A0A5B7D0X7"/>
<dbReference type="PANTHER" id="PTHR47049:SF2">
    <property type="entry name" value="PIEZO-TYPE MECHANOSENSITIVE ION CHANNEL HOMOLOG"/>
    <property type="match status" value="1"/>
</dbReference>
<keyword evidence="1" id="KW-0472">Membrane</keyword>
<comment type="caution">
    <text evidence="3">The sequence shown here is derived from an EMBL/GenBank/DDBJ whole genome shotgun (WGS) entry which is preliminary data.</text>
</comment>
<evidence type="ECO:0000313" key="4">
    <source>
        <dbReference type="Proteomes" id="UP000324222"/>
    </source>
</evidence>
<keyword evidence="1" id="KW-1133">Transmembrane helix</keyword>
<feature type="transmembrane region" description="Helical" evidence="1">
    <location>
        <begin position="14"/>
        <end position="35"/>
    </location>
</feature>
<accession>A0A5B7D0X7</accession>
<evidence type="ECO:0000256" key="1">
    <source>
        <dbReference type="SAM" id="Phobius"/>
    </source>
</evidence>
<dbReference type="GO" id="GO:0008381">
    <property type="term" value="F:mechanosensitive monoatomic ion channel activity"/>
    <property type="evidence" value="ECO:0007669"/>
    <property type="project" value="InterPro"/>
</dbReference>
<feature type="transmembrane region" description="Helical" evidence="1">
    <location>
        <begin position="152"/>
        <end position="168"/>
    </location>
</feature>
<keyword evidence="4" id="KW-1185">Reference proteome</keyword>
<dbReference type="Pfam" id="PF24871">
    <property type="entry name" value="Piezo_TM1-24"/>
    <property type="match status" value="1"/>
</dbReference>
<proteinExistence type="predicted"/>
<keyword evidence="1" id="KW-0812">Transmembrane</keyword>
<feature type="transmembrane region" description="Helical" evidence="1">
    <location>
        <begin position="47"/>
        <end position="79"/>
    </location>
</feature>
<evidence type="ECO:0000313" key="3">
    <source>
        <dbReference type="EMBL" id="MPC15677.1"/>
    </source>
</evidence>